<dbReference type="HOGENOM" id="CLU_020821_0_0_1"/>
<feature type="transmembrane region" description="Helical" evidence="2">
    <location>
        <begin position="450"/>
        <end position="474"/>
    </location>
</feature>
<sequence>MRTKSVQNNSASTAVAKKPWKPGLLAQFPWLGVAAIIGALAGLAASVAILVYSNDKPLASWRYQPSTYLSIASTIGNICMGFALKEGANVAWWRRSLKDKTSIADLHRYWSHGSFLSALLAGKHISWLATATIVATIAQFNGPLLQRASRVIVRQDVSQTTVQLRLVPSLPFGFSGFVSGRAYYASLFTTPFSDIVQDWNIQAPISFQGSGCQGTCGTRVTGVGFATNCSSYTLPFDLNPSEPFNASTDPAVVNGTTAFETNYFWAMQIPGNISLSVAAKETSDCQGFLRVTNCTLQQATVQYQVIIDGNASTISLDPSTTVFDDVVDQIVPVLDPLMDGPTTLGGFGYALSNRYDSAAHLRFVGAVGYELISTGNMATQYANLTGITESYSLAPASSCNLSFRDPLADLLAGARELMFRSSLAAANASVPVQILPASQSLSRPIYHTNYVYLGVATAVVLFALTLIAATFWGYNVLGRKFSMSPLETAKAFNPPLLRSADSNAPIKDLIKEVGDREIRYGAVLVTTGGKPTPSNGESQEPGTPGTDHEEVGPAARVRLEIADRTVVQSPRVGWTFEG</sequence>
<dbReference type="InterPro" id="IPR021514">
    <property type="entry name" value="DUF3176"/>
</dbReference>
<dbReference type="VEuPathDB" id="FungiDB:PV07_03359"/>
<dbReference type="Pfam" id="PF11374">
    <property type="entry name" value="DUF3176"/>
    <property type="match status" value="1"/>
</dbReference>
<feature type="compositionally biased region" description="Polar residues" evidence="1">
    <location>
        <begin position="532"/>
        <end position="541"/>
    </location>
</feature>
<name>A0A0D2B267_9EURO</name>
<accession>A0A0D2B267</accession>
<feature type="transmembrane region" description="Helical" evidence="2">
    <location>
        <begin position="65"/>
        <end position="84"/>
    </location>
</feature>
<evidence type="ECO:0000256" key="1">
    <source>
        <dbReference type="SAM" id="MobiDB-lite"/>
    </source>
</evidence>
<dbReference type="PANTHER" id="PTHR37576">
    <property type="entry name" value="DEFECT AT LOW TEMPERATURE PROTEIN 1"/>
    <property type="match status" value="1"/>
</dbReference>
<feature type="transmembrane region" description="Helical" evidence="2">
    <location>
        <begin position="28"/>
        <end position="53"/>
    </location>
</feature>
<dbReference type="Proteomes" id="UP000054466">
    <property type="component" value="Unassembled WGS sequence"/>
</dbReference>
<proteinExistence type="predicted"/>
<organism evidence="3 4">
    <name type="scientific">Cladophialophora immunda</name>
    <dbReference type="NCBI Taxonomy" id="569365"/>
    <lineage>
        <taxon>Eukaryota</taxon>
        <taxon>Fungi</taxon>
        <taxon>Dikarya</taxon>
        <taxon>Ascomycota</taxon>
        <taxon>Pezizomycotina</taxon>
        <taxon>Eurotiomycetes</taxon>
        <taxon>Chaetothyriomycetidae</taxon>
        <taxon>Chaetothyriales</taxon>
        <taxon>Herpotrichiellaceae</taxon>
        <taxon>Cladophialophora</taxon>
    </lineage>
</organism>
<evidence type="ECO:0000313" key="4">
    <source>
        <dbReference type="Proteomes" id="UP000054466"/>
    </source>
</evidence>
<keyword evidence="4" id="KW-1185">Reference proteome</keyword>
<dbReference type="EMBL" id="KN847041">
    <property type="protein sequence ID" value="KIW31762.1"/>
    <property type="molecule type" value="Genomic_DNA"/>
</dbReference>
<dbReference type="OrthoDB" id="5357734at2759"/>
<dbReference type="RefSeq" id="XP_016251978.1">
    <property type="nucleotide sequence ID" value="XM_016390076.1"/>
</dbReference>
<evidence type="ECO:0000256" key="2">
    <source>
        <dbReference type="SAM" id="Phobius"/>
    </source>
</evidence>
<evidence type="ECO:0000313" key="3">
    <source>
        <dbReference type="EMBL" id="KIW31762.1"/>
    </source>
</evidence>
<feature type="region of interest" description="Disordered" evidence="1">
    <location>
        <begin position="526"/>
        <end position="552"/>
    </location>
</feature>
<dbReference type="GeneID" id="27342553"/>
<dbReference type="STRING" id="569365.A0A0D2B267"/>
<dbReference type="PANTHER" id="PTHR37576:SF2">
    <property type="entry name" value="DEFECT AT LOW TEMPERATURE PROTEIN 1"/>
    <property type="match status" value="1"/>
</dbReference>
<keyword evidence="2" id="KW-0812">Transmembrane</keyword>
<keyword evidence="2" id="KW-1133">Transmembrane helix</keyword>
<dbReference type="AlphaFoldDB" id="A0A0D2B267"/>
<reference evidence="3 4" key="1">
    <citation type="submission" date="2015-01" db="EMBL/GenBank/DDBJ databases">
        <title>The Genome Sequence of Cladophialophora immunda CBS83496.</title>
        <authorList>
            <consortium name="The Broad Institute Genomics Platform"/>
            <person name="Cuomo C."/>
            <person name="de Hoog S."/>
            <person name="Gorbushina A."/>
            <person name="Stielow B."/>
            <person name="Teixiera M."/>
            <person name="Abouelleil A."/>
            <person name="Chapman S.B."/>
            <person name="Priest M."/>
            <person name="Young S.K."/>
            <person name="Wortman J."/>
            <person name="Nusbaum C."/>
            <person name="Birren B."/>
        </authorList>
    </citation>
    <scope>NUCLEOTIDE SEQUENCE [LARGE SCALE GENOMIC DNA]</scope>
    <source>
        <strain evidence="3 4">CBS 83496</strain>
    </source>
</reference>
<keyword evidence="2" id="KW-0472">Membrane</keyword>
<protein>
    <submittedName>
        <fullName evidence="3">Uncharacterized protein</fullName>
    </submittedName>
</protein>
<gene>
    <name evidence="3" type="ORF">PV07_03359</name>
</gene>